<dbReference type="GO" id="GO:0005975">
    <property type="term" value="P:carbohydrate metabolic process"/>
    <property type="evidence" value="ECO:0007669"/>
    <property type="project" value="InterPro"/>
</dbReference>
<dbReference type="AlphaFoldDB" id="A0A2J8AJ39"/>
<proteinExistence type="inferred from homology"/>
<dbReference type="InterPro" id="IPR005195">
    <property type="entry name" value="Glyco_hydro_65_M"/>
</dbReference>
<dbReference type="Proteomes" id="UP000236333">
    <property type="component" value="Unassembled WGS sequence"/>
</dbReference>
<evidence type="ECO:0000313" key="3">
    <source>
        <dbReference type="EMBL" id="PNH12530.1"/>
    </source>
</evidence>
<dbReference type="EMBL" id="PGGS01000007">
    <property type="protein sequence ID" value="PNH12530.1"/>
    <property type="molecule type" value="Genomic_DNA"/>
</dbReference>
<accession>A0A2J8AJ39</accession>
<comment type="similarity">
    <text evidence="1">Belongs to the glycosyl hydrolase 65 family.</text>
</comment>
<keyword evidence="4" id="KW-1185">Reference proteome</keyword>
<comment type="caution">
    <text evidence="3">The sequence shown here is derived from an EMBL/GenBank/DDBJ whole genome shotgun (WGS) entry which is preliminary data.</text>
</comment>
<dbReference type="InterPro" id="IPR012341">
    <property type="entry name" value="6hp_glycosidase-like_sf"/>
</dbReference>
<dbReference type="InterPro" id="IPR008928">
    <property type="entry name" value="6-hairpin_glycosidase_sf"/>
</dbReference>
<name>A0A2J8AJ39_9CHLO</name>
<evidence type="ECO:0000256" key="1">
    <source>
        <dbReference type="ARBA" id="ARBA00006768"/>
    </source>
</evidence>
<gene>
    <name evidence="3" type="ORF">TSOC_000521</name>
</gene>
<reference evidence="3 4" key="1">
    <citation type="journal article" date="2017" name="Mol. Biol. Evol.">
        <title>The 4-celled Tetrabaena socialis nuclear genome reveals the essential components for genetic control of cell number at the origin of multicellularity in the volvocine lineage.</title>
        <authorList>
            <person name="Featherston J."/>
            <person name="Arakaki Y."/>
            <person name="Hanschen E.R."/>
            <person name="Ferris P.J."/>
            <person name="Michod R.E."/>
            <person name="Olson B.J.S.C."/>
            <person name="Nozaki H."/>
            <person name="Durand P.M."/>
        </authorList>
    </citation>
    <scope>NUCLEOTIDE SEQUENCE [LARGE SCALE GENOMIC DNA]</scope>
    <source>
        <strain evidence="3 4">NIES-571</strain>
    </source>
</reference>
<evidence type="ECO:0000313" key="4">
    <source>
        <dbReference type="Proteomes" id="UP000236333"/>
    </source>
</evidence>
<dbReference type="OrthoDB" id="200349at2759"/>
<dbReference type="SUPFAM" id="SSF48208">
    <property type="entry name" value="Six-hairpin glycosidases"/>
    <property type="match status" value="1"/>
</dbReference>
<organism evidence="3 4">
    <name type="scientific">Tetrabaena socialis</name>
    <dbReference type="NCBI Taxonomy" id="47790"/>
    <lineage>
        <taxon>Eukaryota</taxon>
        <taxon>Viridiplantae</taxon>
        <taxon>Chlorophyta</taxon>
        <taxon>core chlorophytes</taxon>
        <taxon>Chlorophyceae</taxon>
        <taxon>CS clade</taxon>
        <taxon>Chlamydomonadales</taxon>
        <taxon>Tetrabaenaceae</taxon>
        <taxon>Tetrabaena</taxon>
    </lineage>
</organism>
<dbReference type="GO" id="GO:0004553">
    <property type="term" value="F:hydrolase activity, hydrolyzing O-glycosyl compounds"/>
    <property type="evidence" value="ECO:0007669"/>
    <property type="project" value="TreeGrafter"/>
</dbReference>
<sequence length="525" mass="58916">MFDASVGSNGGYNVDRQNRAKAFNRIDLQYANLDTESTVRFHIVTAMMSTYDFAGPQEEVQRLLLNFLARSTSVQDTMVAIRTDHVNAWMRLWKTNISIEPKDGLSDEDHIDVLYFRQSVRTALYNLYCCTREGVHMEINPMNITVVDRDGSIMYDGDMFFIPTLLLINPELARNILTSRYKSLAAAQQLAAAYGNRGAKYPYCNDALGYARSLYWDTVSPVSIFNSPLIAINVWNYYRTSRDADWLGTVGSPVLRNIADYIVSIATPVPNTNRYTVENVTGPSGIVGNDNVFTNYLCATALRYAIESTYELNIPAKSAWCLVYSGMIIPTLDSTDVLKFDAAFTSSTMVPIAEPLMIMMPYFDTLYFDLNDMRSPSSVDIASTFYRSRIAHSQETHPYNIIALATLDAQVAQTFPQISSDQKITSYYTSILTFLRSNSSSMSWGNLNMSSDKTRNNVAMSSMLLIALLTGPLGFRIKGGVTETRFYYQDMSVESYETAVLPLTWDRVVLTNVGGHCASIVRNTR</sequence>
<dbReference type="PANTHER" id="PTHR11051:SF8">
    <property type="entry name" value="PROTEIN-GLUCOSYLGALACTOSYLHYDROXYLYSINE GLUCOSIDASE"/>
    <property type="match status" value="1"/>
</dbReference>
<dbReference type="Pfam" id="PF03632">
    <property type="entry name" value="Glyco_hydro_65m"/>
    <property type="match status" value="1"/>
</dbReference>
<feature type="domain" description="Glycoside hydrolase family 65 central catalytic" evidence="2">
    <location>
        <begin position="123"/>
        <end position="350"/>
    </location>
</feature>
<dbReference type="Gene3D" id="1.50.10.10">
    <property type="match status" value="1"/>
</dbReference>
<protein>
    <submittedName>
        <fullName evidence="3">Acid trehalase-like protein 1</fullName>
    </submittedName>
</protein>
<dbReference type="PANTHER" id="PTHR11051">
    <property type="entry name" value="GLYCOSYL HYDROLASE-RELATED"/>
    <property type="match status" value="1"/>
</dbReference>
<evidence type="ECO:0000259" key="2">
    <source>
        <dbReference type="Pfam" id="PF03632"/>
    </source>
</evidence>